<reference evidence="1 2" key="1">
    <citation type="submission" date="2024-04" db="EMBL/GenBank/DDBJ databases">
        <authorList>
            <consortium name="Genoscope - CEA"/>
            <person name="William W."/>
        </authorList>
    </citation>
    <scope>NUCLEOTIDE SEQUENCE [LARGE SCALE GENOMIC DNA]</scope>
</reference>
<comment type="caution">
    <text evidence="1">The sequence shown here is derived from an EMBL/GenBank/DDBJ whole genome shotgun (WGS) entry which is preliminary data.</text>
</comment>
<accession>A0AAV2HJT5</accession>
<keyword evidence="2" id="KW-1185">Reference proteome</keyword>
<gene>
    <name evidence="1" type="ORF">GSLYS_00007763001</name>
</gene>
<dbReference type="AlphaFoldDB" id="A0AAV2HJT5"/>
<dbReference type="Proteomes" id="UP001497497">
    <property type="component" value="Unassembled WGS sequence"/>
</dbReference>
<protein>
    <submittedName>
        <fullName evidence="1">Uncharacterized protein</fullName>
    </submittedName>
</protein>
<sequence length="123" mass="13619">MVNPLRNDITNNNQQSLGNQHYSTTAHYRKELFPTSRAANILNTPSPNRKHLLSRTPITGSAARVPVKNSQTPIATGIKAPPMRTPVLSSCLKNRDASRTEMVTVSATKTLRWADCHRLSQNS</sequence>
<proteinExistence type="predicted"/>
<dbReference type="EMBL" id="CAXITT010000152">
    <property type="protein sequence ID" value="CAL1533803.1"/>
    <property type="molecule type" value="Genomic_DNA"/>
</dbReference>
<evidence type="ECO:0000313" key="1">
    <source>
        <dbReference type="EMBL" id="CAL1533803.1"/>
    </source>
</evidence>
<organism evidence="1 2">
    <name type="scientific">Lymnaea stagnalis</name>
    <name type="common">Great pond snail</name>
    <name type="synonym">Helix stagnalis</name>
    <dbReference type="NCBI Taxonomy" id="6523"/>
    <lineage>
        <taxon>Eukaryota</taxon>
        <taxon>Metazoa</taxon>
        <taxon>Spiralia</taxon>
        <taxon>Lophotrochozoa</taxon>
        <taxon>Mollusca</taxon>
        <taxon>Gastropoda</taxon>
        <taxon>Heterobranchia</taxon>
        <taxon>Euthyneura</taxon>
        <taxon>Panpulmonata</taxon>
        <taxon>Hygrophila</taxon>
        <taxon>Lymnaeoidea</taxon>
        <taxon>Lymnaeidae</taxon>
        <taxon>Lymnaea</taxon>
    </lineage>
</organism>
<name>A0AAV2HJT5_LYMST</name>
<evidence type="ECO:0000313" key="2">
    <source>
        <dbReference type="Proteomes" id="UP001497497"/>
    </source>
</evidence>